<proteinExistence type="predicted"/>
<reference evidence="1" key="2">
    <citation type="journal article" date="2022" name="New Phytol.">
        <title>Evolutionary transition to the ectomycorrhizal habit in the genomes of a hyperdiverse lineage of mushroom-forming fungi.</title>
        <authorList>
            <person name="Looney B."/>
            <person name="Miyauchi S."/>
            <person name="Morin E."/>
            <person name="Drula E."/>
            <person name="Courty P.E."/>
            <person name="Kohler A."/>
            <person name="Kuo A."/>
            <person name="LaButti K."/>
            <person name="Pangilinan J."/>
            <person name="Lipzen A."/>
            <person name="Riley R."/>
            <person name="Andreopoulos W."/>
            <person name="He G."/>
            <person name="Johnson J."/>
            <person name="Nolan M."/>
            <person name="Tritt A."/>
            <person name="Barry K.W."/>
            <person name="Grigoriev I.V."/>
            <person name="Nagy L.G."/>
            <person name="Hibbett D."/>
            <person name="Henrissat B."/>
            <person name="Matheny P.B."/>
            <person name="Labbe J."/>
            <person name="Martin F.M."/>
        </authorList>
    </citation>
    <scope>NUCLEOTIDE SEQUENCE</scope>
    <source>
        <strain evidence="1">HHB10654</strain>
    </source>
</reference>
<reference evidence="1" key="1">
    <citation type="submission" date="2021-03" db="EMBL/GenBank/DDBJ databases">
        <authorList>
            <consortium name="DOE Joint Genome Institute"/>
            <person name="Ahrendt S."/>
            <person name="Looney B.P."/>
            <person name="Miyauchi S."/>
            <person name="Morin E."/>
            <person name="Drula E."/>
            <person name="Courty P.E."/>
            <person name="Chicoki N."/>
            <person name="Fauchery L."/>
            <person name="Kohler A."/>
            <person name="Kuo A."/>
            <person name="Labutti K."/>
            <person name="Pangilinan J."/>
            <person name="Lipzen A."/>
            <person name="Riley R."/>
            <person name="Andreopoulos W."/>
            <person name="He G."/>
            <person name="Johnson J."/>
            <person name="Barry K.W."/>
            <person name="Grigoriev I.V."/>
            <person name="Nagy L."/>
            <person name="Hibbett D."/>
            <person name="Henrissat B."/>
            <person name="Matheny P.B."/>
            <person name="Labbe J."/>
            <person name="Martin F."/>
        </authorList>
    </citation>
    <scope>NUCLEOTIDE SEQUENCE</scope>
    <source>
        <strain evidence="1">HHB10654</strain>
    </source>
</reference>
<sequence>DGSEWKVGEDWESASGLVHDLFLSTITGDMTQMRDRFADEPIFLEVINALHNLDGQEDEAVRRRARHRALGYAIDEGKLWRIGDGKTARARARTECVTRPEAVALAEAVHKDLHFGRDHIRLQLLDRICSPRLNQSIQQAIV</sequence>
<accession>A0ACB8TCE6</accession>
<feature type="non-terminal residue" evidence="1">
    <location>
        <position position="142"/>
    </location>
</feature>
<comment type="caution">
    <text evidence="1">The sequence shown here is derived from an EMBL/GenBank/DDBJ whole genome shotgun (WGS) entry which is preliminary data.</text>
</comment>
<evidence type="ECO:0000313" key="2">
    <source>
        <dbReference type="Proteomes" id="UP000814140"/>
    </source>
</evidence>
<dbReference type="Proteomes" id="UP000814140">
    <property type="component" value="Unassembled WGS sequence"/>
</dbReference>
<name>A0ACB8TCE6_9AGAM</name>
<evidence type="ECO:0000313" key="1">
    <source>
        <dbReference type="EMBL" id="KAI0066288.1"/>
    </source>
</evidence>
<keyword evidence="2" id="KW-1185">Reference proteome</keyword>
<feature type="non-terminal residue" evidence="1">
    <location>
        <position position="1"/>
    </location>
</feature>
<organism evidence="1 2">
    <name type="scientific">Artomyces pyxidatus</name>
    <dbReference type="NCBI Taxonomy" id="48021"/>
    <lineage>
        <taxon>Eukaryota</taxon>
        <taxon>Fungi</taxon>
        <taxon>Dikarya</taxon>
        <taxon>Basidiomycota</taxon>
        <taxon>Agaricomycotina</taxon>
        <taxon>Agaricomycetes</taxon>
        <taxon>Russulales</taxon>
        <taxon>Auriscalpiaceae</taxon>
        <taxon>Artomyces</taxon>
    </lineage>
</organism>
<dbReference type="EMBL" id="MU277193">
    <property type="protein sequence ID" value="KAI0066288.1"/>
    <property type="molecule type" value="Genomic_DNA"/>
</dbReference>
<gene>
    <name evidence="1" type="ORF">BV25DRAFT_1771996</name>
</gene>
<protein>
    <submittedName>
        <fullName evidence="1">Uncharacterized protein</fullName>
    </submittedName>
</protein>